<evidence type="ECO:0000259" key="8">
    <source>
        <dbReference type="PROSITE" id="PS50110"/>
    </source>
</evidence>
<dbReference type="PROSITE" id="PS51755">
    <property type="entry name" value="OMPR_PHOB"/>
    <property type="match status" value="1"/>
</dbReference>
<dbReference type="GO" id="GO:0032993">
    <property type="term" value="C:protein-DNA complex"/>
    <property type="evidence" value="ECO:0007669"/>
    <property type="project" value="TreeGrafter"/>
</dbReference>
<proteinExistence type="predicted"/>
<protein>
    <submittedName>
        <fullName evidence="10">Response regulator transcription factor</fullName>
    </submittedName>
</protein>
<keyword evidence="11" id="KW-1185">Reference proteome</keyword>
<feature type="DNA-binding region" description="OmpR/PhoB-type" evidence="7">
    <location>
        <begin position="137"/>
        <end position="236"/>
    </location>
</feature>
<organism evidence="10 11">
    <name type="scientific">Nocardioides donggukensis</name>
    <dbReference type="NCBI Taxonomy" id="2774019"/>
    <lineage>
        <taxon>Bacteria</taxon>
        <taxon>Bacillati</taxon>
        <taxon>Actinomycetota</taxon>
        <taxon>Actinomycetes</taxon>
        <taxon>Propionibacteriales</taxon>
        <taxon>Nocardioidaceae</taxon>
        <taxon>Nocardioides</taxon>
    </lineage>
</organism>
<dbReference type="AlphaFoldDB" id="A0A927PZN6"/>
<dbReference type="GO" id="GO:0005829">
    <property type="term" value="C:cytosol"/>
    <property type="evidence" value="ECO:0007669"/>
    <property type="project" value="TreeGrafter"/>
</dbReference>
<dbReference type="Gene3D" id="1.10.10.10">
    <property type="entry name" value="Winged helix-like DNA-binding domain superfamily/Winged helix DNA-binding domain"/>
    <property type="match status" value="1"/>
</dbReference>
<dbReference type="InterPro" id="IPR016032">
    <property type="entry name" value="Sig_transdc_resp-reg_C-effctor"/>
</dbReference>
<dbReference type="CDD" id="cd00383">
    <property type="entry name" value="trans_reg_C"/>
    <property type="match status" value="1"/>
</dbReference>
<evidence type="ECO:0000256" key="1">
    <source>
        <dbReference type="ARBA" id="ARBA00022553"/>
    </source>
</evidence>
<evidence type="ECO:0000256" key="2">
    <source>
        <dbReference type="ARBA" id="ARBA00023012"/>
    </source>
</evidence>
<dbReference type="InterPro" id="IPR039420">
    <property type="entry name" value="WalR-like"/>
</dbReference>
<dbReference type="RefSeq" id="WP_192142191.1">
    <property type="nucleotide sequence ID" value="NZ_JACYXZ010000002.1"/>
</dbReference>
<evidence type="ECO:0000256" key="4">
    <source>
        <dbReference type="ARBA" id="ARBA00023125"/>
    </source>
</evidence>
<dbReference type="SMART" id="SM00448">
    <property type="entry name" value="REC"/>
    <property type="match status" value="1"/>
</dbReference>
<dbReference type="GO" id="GO:0000156">
    <property type="term" value="F:phosphorelay response regulator activity"/>
    <property type="evidence" value="ECO:0007669"/>
    <property type="project" value="TreeGrafter"/>
</dbReference>
<dbReference type="GO" id="GO:0006355">
    <property type="term" value="P:regulation of DNA-templated transcription"/>
    <property type="evidence" value="ECO:0007669"/>
    <property type="project" value="InterPro"/>
</dbReference>
<dbReference type="GO" id="GO:0000976">
    <property type="term" value="F:transcription cis-regulatory region binding"/>
    <property type="evidence" value="ECO:0007669"/>
    <property type="project" value="TreeGrafter"/>
</dbReference>
<feature type="domain" description="OmpR/PhoB-type" evidence="9">
    <location>
        <begin position="137"/>
        <end position="236"/>
    </location>
</feature>
<dbReference type="Proteomes" id="UP000616839">
    <property type="component" value="Unassembled WGS sequence"/>
</dbReference>
<dbReference type="EMBL" id="JACYXZ010000002">
    <property type="protein sequence ID" value="MBD8869475.1"/>
    <property type="molecule type" value="Genomic_DNA"/>
</dbReference>
<dbReference type="SUPFAM" id="SSF52172">
    <property type="entry name" value="CheY-like"/>
    <property type="match status" value="1"/>
</dbReference>
<feature type="domain" description="Response regulatory" evidence="8">
    <location>
        <begin position="7"/>
        <end position="120"/>
    </location>
</feature>
<comment type="caution">
    <text evidence="10">The sequence shown here is derived from an EMBL/GenBank/DDBJ whole genome shotgun (WGS) entry which is preliminary data.</text>
</comment>
<dbReference type="SMART" id="SM00862">
    <property type="entry name" value="Trans_reg_C"/>
    <property type="match status" value="1"/>
</dbReference>
<name>A0A927PZN6_9ACTN</name>
<accession>A0A927PZN6</accession>
<dbReference type="Gene3D" id="3.40.50.2300">
    <property type="match status" value="1"/>
</dbReference>
<dbReference type="FunFam" id="1.10.10.10:FF:000018">
    <property type="entry name" value="DNA-binding response regulator ResD"/>
    <property type="match status" value="1"/>
</dbReference>
<dbReference type="InterPro" id="IPR001789">
    <property type="entry name" value="Sig_transdc_resp-reg_receiver"/>
</dbReference>
<keyword evidence="2" id="KW-0902">Two-component regulatory system</keyword>
<evidence type="ECO:0000256" key="7">
    <source>
        <dbReference type="PROSITE-ProRule" id="PRU01091"/>
    </source>
</evidence>
<keyword evidence="5" id="KW-0804">Transcription</keyword>
<dbReference type="InterPro" id="IPR036388">
    <property type="entry name" value="WH-like_DNA-bd_sf"/>
</dbReference>
<feature type="modified residue" description="4-aspartylphosphate" evidence="6">
    <location>
        <position position="56"/>
    </location>
</feature>
<evidence type="ECO:0000313" key="11">
    <source>
        <dbReference type="Proteomes" id="UP000616839"/>
    </source>
</evidence>
<evidence type="ECO:0000256" key="3">
    <source>
        <dbReference type="ARBA" id="ARBA00023015"/>
    </source>
</evidence>
<dbReference type="SUPFAM" id="SSF46894">
    <property type="entry name" value="C-terminal effector domain of the bipartite response regulators"/>
    <property type="match status" value="1"/>
</dbReference>
<keyword evidence="4 7" id="KW-0238">DNA-binding</keyword>
<dbReference type="Gene3D" id="6.10.250.690">
    <property type="match status" value="1"/>
</dbReference>
<evidence type="ECO:0000313" key="10">
    <source>
        <dbReference type="EMBL" id="MBD8869475.1"/>
    </source>
</evidence>
<sequence>MGGSRLTAVVVEDDADLRGLLTEVLTRSGFSVTAAADASTGLEAVRRTDPELVTLDLSLPDFDGMEVCRVIRAESDAYILILSGRTGELDKLLGLETGADDYLTKPFSPRELAARVAALMRRPRRLRTESESDRTESNTYRSDGLVVDTRKHTAVLDGVELELTRTEFGLLAALMREPDRAWSRADLLQEVWGSEWGADGHLVEVHIGNLRRKLGDDAQRGRFVRTVRGVGYRLGEDPVHT</sequence>
<evidence type="ECO:0000256" key="6">
    <source>
        <dbReference type="PROSITE-ProRule" id="PRU00169"/>
    </source>
</evidence>
<evidence type="ECO:0000256" key="5">
    <source>
        <dbReference type="ARBA" id="ARBA00023163"/>
    </source>
</evidence>
<dbReference type="InterPro" id="IPR011006">
    <property type="entry name" value="CheY-like_superfamily"/>
</dbReference>
<dbReference type="PROSITE" id="PS50110">
    <property type="entry name" value="RESPONSE_REGULATORY"/>
    <property type="match status" value="1"/>
</dbReference>
<reference evidence="10" key="1">
    <citation type="submission" date="2020-09" db="EMBL/GenBank/DDBJ databases">
        <title>Nocardioides sp. strain MJB4 16S ribosomal RNA gene Genome sequencing and assembly.</title>
        <authorList>
            <person name="Kim I."/>
        </authorList>
    </citation>
    <scope>NUCLEOTIDE SEQUENCE</scope>
    <source>
        <strain evidence="10">MJB4</strain>
    </source>
</reference>
<keyword evidence="1 6" id="KW-0597">Phosphoprotein</keyword>
<keyword evidence="3" id="KW-0805">Transcription regulation</keyword>
<evidence type="ECO:0000259" key="9">
    <source>
        <dbReference type="PROSITE" id="PS51755"/>
    </source>
</evidence>
<gene>
    <name evidence="10" type="ORF">IE331_07550</name>
</gene>
<dbReference type="InterPro" id="IPR001867">
    <property type="entry name" value="OmpR/PhoB-type_DNA-bd"/>
</dbReference>
<dbReference type="Pfam" id="PF00072">
    <property type="entry name" value="Response_reg"/>
    <property type="match status" value="1"/>
</dbReference>
<dbReference type="PANTHER" id="PTHR48111:SF4">
    <property type="entry name" value="DNA-BINDING DUAL TRANSCRIPTIONAL REGULATOR OMPR"/>
    <property type="match status" value="1"/>
</dbReference>
<dbReference type="PANTHER" id="PTHR48111">
    <property type="entry name" value="REGULATOR OF RPOS"/>
    <property type="match status" value="1"/>
</dbReference>
<dbReference type="Pfam" id="PF00486">
    <property type="entry name" value="Trans_reg_C"/>
    <property type="match status" value="1"/>
</dbReference>